<dbReference type="GeneID" id="92902686"/>
<dbReference type="InterPro" id="IPR050748">
    <property type="entry name" value="Glycosyltrans_8_dom-fam"/>
</dbReference>
<evidence type="ECO:0000256" key="2">
    <source>
        <dbReference type="ARBA" id="ARBA00022679"/>
    </source>
</evidence>
<keyword evidence="5" id="KW-1185">Reference proteome</keyword>
<dbReference type="Proteomes" id="UP000069912">
    <property type="component" value="Chromosome"/>
</dbReference>
<reference evidence="5" key="2">
    <citation type="submission" date="2016-01" db="EMBL/GenBank/DDBJ databases">
        <title>Six Aerococcus type strain genome sequencing and assembly using PacBio and Illumina Hiseq.</title>
        <authorList>
            <person name="Carkaci D."/>
            <person name="Dargis R."/>
            <person name="Nielsen X.C."/>
            <person name="Skovgaard O."/>
            <person name="Fuursted K."/>
            <person name="Christensen J.J."/>
        </authorList>
    </citation>
    <scope>NUCLEOTIDE SEQUENCE [LARGE SCALE GENOMIC DNA]</scope>
    <source>
        <strain evidence="5">CCUG43001</strain>
    </source>
</reference>
<proteinExistence type="predicted"/>
<evidence type="ECO:0000256" key="1">
    <source>
        <dbReference type="ARBA" id="ARBA00022676"/>
    </source>
</evidence>
<evidence type="ECO:0000313" key="5">
    <source>
        <dbReference type="Proteomes" id="UP000069912"/>
    </source>
</evidence>
<keyword evidence="2 4" id="KW-0808">Transferase</keyword>
<keyword evidence="1" id="KW-0328">Glycosyltransferase</keyword>
<dbReference type="GO" id="GO:0016757">
    <property type="term" value="F:glycosyltransferase activity"/>
    <property type="evidence" value="ECO:0007669"/>
    <property type="project" value="UniProtKB-KW"/>
</dbReference>
<dbReference type="Pfam" id="PF01501">
    <property type="entry name" value="Glyco_transf_8"/>
    <property type="match status" value="1"/>
</dbReference>
<reference evidence="4 5" key="1">
    <citation type="journal article" date="2016" name="Genome Announc.">
        <title>Complete Genome Sequences of Aerococcus christensenii CCUG 28831T, Aerococcus sanguinicola CCUG 43001T, Aerococcus urinae CCUG 36881T, Aerococcus urinaeequi CCUG 28094T, Aerococcus urinaehominis CCUG 42038 BT, and Aerococcus viridans CCUG 4311T.</title>
        <authorList>
            <person name="Carkaci D."/>
            <person name="Dargis R."/>
            <person name="Nielsen X.C."/>
            <person name="Skovgaard O."/>
            <person name="Fuursted K."/>
            <person name="Christensen J.J."/>
        </authorList>
    </citation>
    <scope>NUCLEOTIDE SEQUENCE [LARGE SCALE GENOMIC DNA]</scope>
    <source>
        <strain evidence="4 5">CCUG43001</strain>
    </source>
</reference>
<protein>
    <submittedName>
        <fullName evidence="4">Glycosyl transferase</fullName>
    </submittedName>
</protein>
<dbReference type="KEGG" id="asan:AWM72_01190"/>
<dbReference type="InterPro" id="IPR029044">
    <property type="entry name" value="Nucleotide-diphossugar_trans"/>
</dbReference>
<name>A0A0X8F9X7_9LACT</name>
<dbReference type="PANTHER" id="PTHR13778">
    <property type="entry name" value="GLYCOSYLTRANSFERASE 8 DOMAIN-CONTAINING PROTEIN"/>
    <property type="match status" value="1"/>
</dbReference>
<organism evidence="4 5">
    <name type="scientific">Aerococcus sanguinicola</name>
    <dbReference type="NCBI Taxonomy" id="119206"/>
    <lineage>
        <taxon>Bacteria</taxon>
        <taxon>Bacillati</taxon>
        <taxon>Bacillota</taxon>
        <taxon>Bacilli</taxon>
        <taxon>Lactobacillales</taxon>
        <taxon>Aerococcaceae</taxon>
        <taxon>Aerococcus</taxon>
    </lineage>
</organism>
<accession>A0A0X8F9X7</accession>
<sequence length="276" mass="32141">MNLLFAIDHRFVDQMLTTLTSVVENSKEAVEAVYILTKGALAGKEAIQSLTANFAIDLHLINMEEADFSQAPVSKRYPETIYYRLLAQDFLPDHLDRILYLDADILCINDLSELYHLDLADHLYAAASHSRLTRLSDDFNRLRLQREDGGSYYNSGVLLMNLPALRAQVRADDIYRYIASHYYQLFLPDQDVLNALYGHQVYALPDQIYNYDMRYQKTYELISAGAWDDQWVIAHTALLHFCGKRKPWEAHASDKFALLYQHYWQRMHRHLSQESL</sequence>
<dbReference type="SUPFAM" id="SSF53448">
    <property type="entry name" value="Nucleotide-diphospho-sugar transferases"/>
    <property type="match status" value="1"/>
</dbReference>
<evidence type="ECO:0000256" key="3">
    <source>
        <dbReference type="ARBA" id="ARBA00022723"/>
    </source>
</evidence>
<keyword evidence="3" id="KW-0479">Metal-binding</keyword>
<dbReference type="AlphaFoldDB" id="A0A0X8F9X7"/>
<dbReference type="PANTHER" id="PTHR13778:SF47">
    <property type="entry name" value="LIPOPOLYSACCHARIDE 1,3-GALACTOSYLTRANSFERASE"/>
    <property type="match status" value="1"/>
</dbReference>
<dbReference type="EMBL" id="CP014160">
    <property type="protein sequence ID" value="AMB93453.1"/>
    <property type="molecule type" value="Genomic_DNA"/>
</dbReference>
<gene>
    <name evidence="4" type="ORF">AWM72_01190</name>
</gene>
<evidence type="ECO:0000313" key="4">
    <source>
        <dbReference type="EMBL" id="AMB93453.1"/>
    </source>
</evidence>
<dbReference type="CDD" id="cd04194">
    <property type="entry name" value="GT8_A4GalT_like"/>
    <property type="match status" value="1"/>
</dbReference>
<dbReference type="InterPro" id="IPR002495">
    <property type="entry name" value="Glyco_trans_8"/>
</dbReference>
<dbReference type="GO" id="GO:0046872">
    <property type="term" value="F:metal ion binding"/>
    <property type="evidence" value="ECO:0007669"/>
    <property type="project" value="UniProtKB-KW"/>
</dbReference>
<dbReference type="Gene3D" id="3.90.550.10">
    <property type="entry name" value="Spore Coat Polysaccharide Biosynthesis Protein SpsA, Chain A"/>
    <property type="match status" value="1"/>
</dbReference>
<dbReference type="RefSeq" id="WP_067971925.1">
    <property type="nucleotide sequence ID" value="NZ_CAJHKN010000006.1"/>
</dbReference>